<dbReference type="SUPFAM" id="SSF46689">
    <property type="entry name" value="Homeodomain-like"/>
    <property type="match status" value="1"/>
</dbReference>
<evidence type="ECO:0000313" key="9">
    <source>
        <dbReference type="Proteomes" id="UP000092462"/>
    </source>
</evidence>
<dbReference type="PROSITE" id="PS50071">
    <property type="entry name" value="HOMEOBOX_2"/>
    <property type="match status" value="1"/>
</dbReference>
<comment type="subcellular location">
    <subcellularLocation>
        <location evidence="1 5 6">Nucleus</location>
    </subcellularLocation>
</comment>
<keyword evidence="3 5" id="KW-0371">Homeobox</keyword>
<dbReference type="Proteomes" id="UP000092462">
    <property type="component" value="Unassembled WGS sequence"/>
</dbReference>
<keyword evidence="9" id="KW-1185">Reference proteome</keyword>
<dbReference type="InterPro" id="IPR009057">
    <property type="entry name" value="Homeodomain-like_sf"/>
</dbReference>
<evidence type="ECO:0000256" key="3">
    <source>
        <dbReference type="ARBA" id="ARBA00023155"/>
    </source>
</evidence>
<name>A0A1B0GQE0_PHLPP</name>
<dbReference type="GO" id="GO:0000977">
    <property type="term" value="F:RNA polymerase II transcription regulatory region sequence-specific DNA binding"/>
    <property type="evidence" value="ECO:0007669"/>
    <property type="project" value="TreeGrafter"/>
</dbReference>
<dbReference type="OrthoDB" id="6159439at2759"/>
<feature type="compositionally biased region" description="Low complexity" evidence="7">
    <location>
        <begin position="172"/>
        <end position="182"/>
    </location>
</feature>
<feature type="DNA-binding region" description="Homeobox" evidence="5">
    <location>
        <begin position="215"/>
        <end position="274"/>
    </location>
</feature>
<evidence type="ECO:0000256" key="5">
    <source>
        <dbReference type="PROSITE-ProRule" id="PRU00108"/>
    </source>
</evidence>
<feature type="region of interest" description="Disordered" evidence="7">
    <location>
        <begin position="152"/>
        <end position="220"/>
    </location>
</feature>
<proteinExistence type="predicted"/>
<organism evidence="8 9">
    <name type="scientific">Phlebotomus papatasi</name>
    <name type="common">Sandfly</name>
    <dbReference type="NCBI Taxonomy" id="29031"/>
    <lineage>
        <taxon>Eukaryota</taxon>
        <taxon>Metazoa</taxon>
        <taxon>Ecdysozoa</taxon>
        <taxon>Arthropoda</taxon>
        <taxon>Hexapoda</taxon>
        <taxon>Insecta</taxon>
        <taxon>Pterygota</taxon>
        <taxon>Neoptera</taxon>
        <taxon>Endopterygota</taxon>
        <taxon>Diptera</taxon>
        <taxon>Nematocera</taxon>
        <taxon>Psychodoidea</taxon>
        <taxon>Psychodidae</taxon>
        <taxon>Phlebotomus</taxon>
        <taxon>Phlebotomus</taxon>
    </lineage>
</organism>
<dbReference type="InterPro" id="IPR017970">
    <property type="entry name" value="Homeobox_CS"/>
</dbReference>
<evidence type="ECO:0000313" key="8">
    <source>
        <dbReference type="EnsemblMetazoa" id="PPAI009709-PA"/>
    </source>
</evidence>
<dbReference type="AlphaFoldDB" id="A0A1B0GQE0"/>
<dbReference type="Pfam" id="PF00046">
    <property type="entry name" value="Homeodomain"/>
    <property type="match status" value="1"/>
</dbReference>
<evidence type="ECO:0000256" key="6">
    <source>
        <dbReference type="RuleBase" id="RU000682"/>
    </source>
</evidence>
<dbReference type="EnsemblMetazoa" id="PPAI009709-RA">
    <property type="protein sequence ID" value="PPAI009709-PA"/>
    <property type="gene ID" value="PPAI009709"/>
</dbReference>
<evidence type="ECO:0000256" key="7">
    <source>
        <dbReference type="SAM" id="MobiDB-lite"/>
    </source>
</evidence>
<sequence length="478" mass="53143">MEASGFDEHIFSEFPDTLTPIGKPLQDQSQLIQPATTSVQAMLGQLDPQIPGHHTPEMAGQQRLPEVHSLFPGGSAKMDHYKNIEYSSTKLGSYSPNGKSTDYTNGKMDSYSPGSKIEFLSNGKMNYSPNSDMEYTTKIDYEMNMFQQPQPIDSTMRQHNGLQCMKRKSEEGSSPNSTSSASITVQGAGNGNGSEPSATSKKNEKKKSDPNGIKKKKTRTTFTAYQLEELERAFERAPYPDVFAREELALKLNLSESRVQVWFQNRRAKWRKREPPRKTGYIGSNSPSAPLTNLGAPFPTFAQTPAAVNSPGSVDSWTSYQSPYELSSHFNILSPASSPYGSFSGQYGSYVHDSQLFPVRQHFDYGSPPRGSGGELDDGQQKSNHYVTIDDKYETHCPTNGVPNGKYIETENKFIHTMGTLDESKYNVNCQMEENEMKPQYSSNTTLIGCHPDDNATISINKSEDTITQSFVLPSFLH</sequence>
<feature type="region of interest" description="Disordered" evidence="7">
    <location>
        <begin position="361"/>
        <end position="381"/>
    </location>
</feature>
<dbReference type="FunFam" id="1.10.10.60:FF:000252">
    <property type="entry name" value="Retinal homeobox protein Rx-B"/>
    <property type="match status" value="1"/>
</dbReference>
<dbReference type="GO" id="GO:0000981">
    <property type="term" value="F:DNA-binding transcription factor activity, RNA polymerase II-specific"/>
    <property type="evidence" value="ECO:0007669"/>
    <property type="project" value="InterPro"/>
</dbReference>
<accession>A0A1B0GQE0</accession>
<feature type="compositionally biased region" description="Polar residues" evidence="7">
    <location>
        <begin position="183"/>
        <end position="200"/>
    </location>
</feature>
<reference evidence="8" key="1">
    <citation type="submission" date="2022-08" db="UniProtKB">
        <authorList>
            <consortium name="EnsemblMetazoa"/>
        </authorList>
    </citation>
    <scope>IDENTIFICATION</scope>
    <source>
        <strain evidence="8">Israel</strain>
    </source>
</reference>
<protein>
    <submittedName>
        <fullName evidence="8">Uncharacterized protein</fullName>
    </submittedName>
</protein>
<keyword evidence="2 5" id="KW-0238">DNA-binding</keyword>
<dbReference type="SMART" id="SM00389">
    <property type="entry name" value="HOX"/>
    <property type="match status" value="1"/>
</dbReference>
<dbReference type="CDD" id="cd00086">
    <property type="entry name" value="homeodomain"/>
    <property type="match status" value="1"/>
</dbReference>
<dbReference type="GeneID" id="129809578"/>
<dbReference type="PANTHER" id="PTHR24329:SF543">
    <property type="entry name" value="FI01017P-RELATED"/>
    <property type="match status" value="1"/>
</dbReference>
<dbReference type="PROSITE" id="PS00027">
    <property type="entry name" value="HOMEOBOX_1"/>
    <property type="match status" value="1"/>
</dbReference>
<dbReference type="EMBL" id="AJVK01017026">
    <property type="status" value="NOT_ANNOTATED_CDS"/>
    <property type="molecule type" value="Genomic_DNA"/>
</dbReference>
<dbReference type="InterPro" id="IPR001356">
    <property type="entry name" value="HD"/>
</dbReference>
<dbReference type="VEuPathDB" id="VectorBase:PPAPM1_008706"/>
<evidence type="ECO:0000256" key="2">
    <source>
        <dbReference type="ARBA" id="ARBA00023125"/>
    </source>
</evidence>
<evidence type="ECO:0000256" key="1">
    <source>
        <dbReference type="ARBA" id="ARBA00004123"/>
    </source>
</evidence>
<dbReference type="PANTHER" id="PTHR24329">
    <property type="entry name" value="HOMEOBOX PROTEIN ARISTALESS"/>
    <property type="match status" value="1"/>
</dbReference>
<evidence type="ECO:0000256" key="4">
    <source>
        <dbReference type="ARBA" id="ARBA00023242"/>
    </source>
</evidence>
<dbReference type="GO" id="GO:0005634">
    <property type="term" value="C:nucleus"/>
    <property type="evidence" value="ECO:0007669"/>
    <property type="project" value="UniProtKB-SubCell"/>
</dbReference>
<dbReference type="VEuPathDB" id="VectorBase:PPAI009709"/>
<dbReference type="InterPro" id="IPR050649">
    <property type="entry name" value="Paired_Homeobox_TFs"/>
</dbReference>
<dbReference type="Gene3D" id="1.10.10.60">
    <property type="entry name" value="Homeodomain-like"/>
    <property type="match status" value="1"/>
</dbReference>
<keyword evidence="4 5" id="KW-0539">Nucleus</keyword>
<feature type="compositionally biased region" description="Polar residues" evidence="7">
    <location>
        <begin position="152"/>
        <end position="161"/>
    </location>
</feature>
<dbReference type="RefSeq" id="XP_055715493.1">
    <property type="nucleotide sequence ID" value="XM_055859518.1"/>
</dbReference>
<dbReference type="KEGG" id="ppap:129809578"/>